<evidence type="ECO:0000259" key="1">
    <source>
        <dbReference type="Pfam" id="PF01175"/>
    </source>
</evidence>
<reference evidence="2" key="2">
    <citation type="submission" date="2023-02" db="EMBL/GenBank/DDBJ databases">
        <authorList>
            <person name="Sun Q."/>
            <person name="Mori K."/>
        </authorList>
    </citation>
    <scope>NUCLEOTIDE SEQUENCE</scope>
    <source>
        <strain evidence="2">NBRC 112290</strain>
    </source>
</reference>
<dbReference type="InterPro" id="IPR035085">
    <property type="entry name" value="Urocanase_Rossmann-like"/>
</dbReference>
<dbReference type="InterPro" id="IPR023637">
    <property type="entry name" value="Urocanase-like"/>
</dbReference>
<dbReference type="GO" id="GO:0016153">
    <property type="term" value="F:urocanate hydratase activity"/>
    <property type="evidence" value="ECO:0007669"/>
    <property type="project" value="TreeGrafter"/>
</dbReference>
<keyword evidence="3" id="KW-1185">Reference proteome</keyword>
<sequence length="128" mass="13214">MAVHRPPGVLAGTYELLGAVATRHFGGRTPEHLRGRWMLTAGMGGMGSSQPISAAILGLSSLTVEADPAKIERLRAAGGLDVVARDLSAALAALDRGREAGEVLAVGLLGNAAEVFEDIARRGWCPTS</sequence>
<proteinExistence type="predicted"/>
<dbReference type="Gene3D" id="3.40.50.10730">
    <property type="entry name" value="Urocanase like domains"/>
    <property type="match status" value="1"/>
</dbReference>
<dbReference type="Pfam" id="PF01175">
    <property type="entry name" value="Urocanase"/>
    <property type="match status" value="1"/>
</dbReference>
<dbReference type="InterPro" id="IPR038364">
    <property type="entry name" value="Urocanase_central_sf"/>
</dbReference>
<gene>
    <name evidence="2" type="ORF">GCM10025875_22340</name>
</gene>
<name>A0AA37XFR5_9MICO</name>
<evidence type="ECO:0000313" key="2">
    <source>
        <dbReference type="EMBL" id="GMA32242.1"/>
    </source>
</evidence>
<dbReference type="PANTHER" id="PTHR12216">
    <property type="entry name" value="UROCANATE HYDRATASE"/>
    <property type="match status" value="1"/>
</dbReference>
<dbReference type="GO" id="GO:0006548">
    <property type="term" value="P:L-histidine catabolic process"/>
    <property type="evidence" value="ECO:0007669"/>
    <property type="project" value="TreeGrafter"/>
</dbReference>
<reference evidence="2" key="1">
    <citation type="journal article" date="2014" name="Int. J. Syst. Evol. Microbiol.">
        <title>Complete genome sequence of Corynebacterium casei LMG S-19264T (=DSM 44701T), isolated from a smear-ripened cheese.</title>
        <authorList>
            <consortium name="US DOE Joint Genome Institute (JGI-PGF)"/>
            <person name="Walter F."/>
            <person name="Albersmeier A."/>
            <person name="Kalinowski J."/>
            <person name="Ruckert C."/>
        </authorList>
    </citation>
    <scope>NUCLEOTIDE SEQUENCE</scope>
    <source>
        <strain evidence="2">NBRC 112290</strain>
    </source>
</reference>
<dbReference type="Proteomes" id="UP001157161">
    <property type="component" value="Unassembled WGS sequence"/>
</dbReference>
<dbReference type="AlphaFoldDB" id="A0AA37XFR5"/>
<dbReference type="PANTHER" id="PTHR12216:SF4">
    <property type="entry name" value="UROCANATE HYDRATASE"/>
    <property type="match status" value="1"/>
</dbReference>
<feature type="domain" description="Urocanase Rossmann-like" evidence="1">
    <location>
        <begin position="7"/>
        <end position="125"/>
    </location>
</feature>
<protein>
    <recommendedName>
        <fullName evidence="1">Urocanase Rossmann-like domain-containing protein</fullName>
    </recommendedName>
</protein>
<comment type="caution">
    <text evidence="2">The sequence shown here is derived from an EMBL/GenBank/DDBJ whole genome shotgun (WGS) entry which is preliminary data.</text>
</comment>
<evidence type="ECO:0000313" key="3">
    <source>
        <dbReference type="Proteomes" id="UP001157161"/>
    </source>
</evidence>
<dbReference type="SUPFAM" id="SSF111326">
    <property type="entry name" value="Urocanase"/>
    <property type="match status" value="1"/>
</dbReference>
<accession>A0AA37XFR5</accession>
<dbReference type="EMBL" id="BSUM01000001">
    <property type="protein sequence ID" value="GMA32242.1"/>
    <property type="molecule type" value="Genomic_DNA"/>
</dbReference>
<dbReference type="InterPro" id="IPR036190">
    <property type="entry name" value="Urocanase_sf"/>
</dbReference>
<organism evidence="2 3">
    <name type="scientific">Litorihabitans aurantiacus</name>
    <dbReference type="NCBI Taxonomy" id="1930061"/>
    <lineage>
        <taxon>Bacteria</taxon>
        <taxon>Bacillati</taxon>
        <taxon>Actinomycetota</taxon>
        <taxon>Actinomycetes</taxon>
        <taxon>Micrococcales</taxon>
        <taxon>Beutenbergiaceae</taxon>
        <taxon>Litorihabitans</taxon>
    </lineage>
</organism>